<dbReference type="SUPFAM" id="SSF46689">
    <property type="entry name" value="Homeodomain-like"/>
    <property type="match status" value="1"/>
</dbReference>
<dbReference type="Proteomes" id="UP000028703">
    <property type="component" value="Unassembled WGS sequence"/>
</dbReference>
<dbReference type="eggNOG" id="ENOG5034125">
    <property type="taxonomic scope" value="Bacteria"/>
</dbReference>
<keyword evidence="2" id="KW-1185">Reference proteome</keyword>
<accession>A0A085ZF71</accession>
<comment type="caution">
    <text evidence="1">The sequence shown here is derived from an EMBL/GenBank/DDBJ whole genome shotgun (WGS) entry which is preliminary data.</text>
</comment>
<reference evidence="1 2" key="1">
    <citation type="submission" date="2014-07" db="EMBL/GenBank/DDBJ databases">
        <title>Genome of Chryseobacterium luteum DSM 18605.</title>
        <authorList>
            <person name="Stropko S.J."/>
            <person name="Pipes S.E."/>
            <person name="Newman J.D."/>
        </authorList>
    </citation>
    <scope>NUCLEOTIDE SEQUENCE [LARGE SCALE GENOMIC DNA]</scope>
    <source>
        <strain evidence="1 2">DSM 18605</strain>
    </source>
</reference>
<organism evidence="1 2">
    <name type="scientific">Chryseobacterium luteum</name>
    <dbReference type="NCBI Taxonomy" id="421531"/>
    <lineage>
        <taxon>Bacteria</taxon>
        <taxon>Pseudomonadati</taxon>
        <taxon>Bacteroidota</taxon>
        <taxon>Flavobacteriia</taxon>
        <taxon>Flavobacteriales</taxon>
        <taxon>Weeksellaceae</taxon>
        <taxon>Chryseobacterium group</taxon>
        <taxon>Chryseobacterium</taxon>
    </lineage>
</organism>
<protein>
    <submittedName>
        <fullName evidence="1">Transposase</fullName>
    </submittedName>
</protein>
<evidence type="ECO:0000313" key="2">
    <source>
        <dbReference type="Proteomes" id="UP000028703"/>
    </source>
</evidence>
<proteinExistence type="predicted"/>
<evidence type="ECO:0000313" key="1">
    <source>
        <dbReference type="EMBL" id="KFF03085.1"/>
    </source>
</evidence>
<dbReference type="RefSeq" id="WP_084680256.1">
    <property type="nucleotide sequence ID" value="NZ_JPRO01000009.1"/>
</dbReference>
<dbReference type="EMBL" id="JPRO01000009">
    <property type="protein sequence ID" value="KFF03085.1"/>
    <property type="molecule type" value="Genomic_DNA"/>
</dbReference>
<dbReference type="InterPro" id="IPR009057">
    <property type="entry name" value="Homeodomain-like_sf"/>
</dbReference>
<dbReference type="AlphaFoldDB" id="A0A085ZF71"/>
<name>A0A085ZF71_9FLAO</name>
<dbReference type="OrthoDB" id="799937at2"/>
<gene>
    <name evidence="1" type="ORF">IX38_11980</name>
</gene>
<sequence>MKIDFKDLHIGSLIETRVTEKGIDIDRICSFMKRDEEDIKKMYASKNLDSDIILRWSKLLEYDFFRFFSQHLILYAPPSNSNYNRITSTSALPEFRKNLYTTEVIDFILDLLANKEKTKLEIMKEYRIPKSTLHRWIEKYKK</sequence>
<dbReference type="STRING" id="421531.IX38_11980"/>